<reference evidence="3" key="1">
    <citation type="submission" date="2016-11" db="EMBL/GenBank/DDBJ databases">
        <authorList>
            <person name="Varghese N."/>
            <person name="Submissions S."/>
        </authorList>
    </citation>
    <scope>NUCLEOTIDE SEQUENCE [LARGE SCALE GENOMIC DNA]</scope>
    <source>
        <strain evidence="3">CGMCC 1.8995</strain>
    </source>
</reference>
<dbReference type="InterPro" id="IPR010147">
    <property type="entry name" value="CRISPR-assoc_prot_CasD"/>
</dbReference>
<dbReference type="GO" id="GO:0051607">
    <property type="term" value="P:defense response to virus"/>
    <property type="evidence" value="ECO:0007669"/>
    <property type="project" value="UniProtKB-KW"/>
</dbReference>
<dbReference type="NCBIfam" id="TIGR01868">
    <property type="entry name" value="casD_Cas5e"/>
    <property type="match status" value="1"/>
</dbReference>
<dbReference type="InterPro" id="IPR021124">
    <property type="entry name" value="CRISPR-assoc_prot_Cas5"/>
</dbReference>
<evidence type="ECO:0000313" key="2">
    <source>
        <dbReference type="EMBL" id="SHG42225.1"/>
    </source>
</evidence>
<dbReference type="EMBL" id="FQWD01000003">
    <property type="protein sequence ID" value="SHG42225.1"/>
    <property type="molecule type" value="Genomic_DNA"/>
</dbReference>
<dbReference type="OrthoDB" id="5704083at2"/>
<accession>A0A1M5JP92</accession>
<dbReference type="GO" id="GO:0003723">
    <property type="term" value="F:RNA binding"/>
    <property type="evidence" value="ECO:0007669"/>
    <property type="project" value="InterPro"/>
</dbReference>
<name>A0A1M5JP92_9ALTE</name>
<dbReference type="InterPro" id="IPR013422">
    <property type="entry name" value="CRISPR-assoc_prot_Cas5_N"/>
</dbReference>
<keyword evidence="1" id="KW-0051">Antiviral defense</keyword>
<dbReference type="GO" id="GO:0043571">
    <property type="term" value="P:maintenance of CRISPR repeat elements"/>
    <property type="evidence" value="ECO:0007669"/>
    <property type="project" value="InterPro"/>
</dbReference>
<sequence>MDTSTLILKTEGMSAYGLQTFDVHRRVSHFPTRSAIMGLLGAAKGISRSQHQALFELSERLQIAVQVNKGGEKIVDYHTVQNFRSPVGKIQTGTKPTYREYWCDSEYTFAISAEKSVIVELQKAVISPAFTLFQGRKSCPLTRPLFETVCEEGNPANALKLLSYGGQIFSDVSGDNQVAVLQVRDQTTVNPRKFAMRTVFVCAEPNNQIEQEVAI</sequence>
<dbReference type="STRING" id="634436.SAMN05216361_2188"/>
<proteinExistence type="predicted"/>
<dbReference type="Pfam" id="PF09704">
    <property type="entry name" value="Cas_Cas5d"/>
    <property type="match status" value="1"/>
</dbReference>
<evidence type="ECO:0000256" key="1">
    <source>
        <dbReference type="ARBA" id="ARBA00023118"/>
    </source>
</evidence>
<keyword evidence="3" id="KW-1185">Reference proteome</keyword>
<dbReference type="CDD" id="cd09756">
    <property type="entry name" value="Cas5_I-E"/>
    <property type="match status" value="1"/>
</dbReference>
<evidence type="ECO:0000313" key="3">
    <source>
        <dbReference type="Proteomes" id="UP000184520"/>
    </source>
</evidence>
<gene>
    <name evidence="2" type="ORF">SAMN05216361_2188</name>
</gene>
<dbReference type="RefSeq" id="WP_073322260.1">
    <property type="nucleotide sequence ID" value="NZ_FQWD01000003.1"/>
</dbReference>
<dbReference type="AlphaFoldDB" id="A0A1M5JP92"/>
<organism evidence="2 3">
    <name type="scientific">Marisediminitalea aggregata</name>
    <dbReference type="NCBI Taxonomy" id="634436"/>
    <lineage>
        <taxon>Bacteria</taxon>
        <taxon>Pseudomonadati</taxon>
        <taxon>Pseudomonadota</taxon>
        <taxon>Gammaproteobacteria</taxon>
        <taxon>Alteromonadales</taxon>
        <taxon>Alteromonadaceae</taxon>
        <taxon>Marisediminitalea</taxon>
    </lineage>
</organism>
<dbReference type="Proteomes" id="UP000184520">
    <property type="component" value="Unassembled WGS sequence"/>
</dbReference>
<protein>
    <submittedName>
        <fullName evidence="2">CRISPR system Cascade subunit CasD</fullName>
    </submittedName>
</protein>
<dbReference type="NCBIfam" id="TIGR02593">
    <property type="entry name" value="CRISPR_cas5"/>
    <property type="match status" value="1"/>
</dbReference>
<dbReference type="Gene3D" id="3.30.70.2660">
    <property type="match status" value="1"/>
</dbReference>